<dbReference type="AlphaFoldDB" id="A0A0B7ACI4"/>
<dbReference type="EMBL" id="HACG01031507">
    <property type="protein sequence ID" value="CEK78372.1"/>
    <property type="molecule type" value="Transcribed_RNA"/>
</dbReference>
<organism evidence="1">
    <name type="scientific">Arion vulgaris</name>
    <dbReference type="NCBI Taxonomy" id="1028688"/>
    <lineage>
        <taxon>Eukaryota</taxon>
        <taxon>Metazoa</taxon>
        <taxon>Spiralia</taxon>
        <taxon>Lophotrochozoa</taxon>
        <taxon>Mollusca</taxon>
        <taxon>Gastropoda</taxon>
        <taxon>Heterobranchia</taxon>
        <taxon>Euthyneura</taxon>
        <taxon>Panpulmonata</taxon>
        <taxon>Eupulmonata</taxon>
        <taxon>Stylommatophora</taxon>
        <taxon>Helicina</taxon>
        <taxon>Arionoidea</taxon>
        <taxon>Arionidae</taxon>
        <taxon>Arion</taxon>
    </lineage>
</organism>
<evidence type="ECO:0000313" key="1">
    <source>
        <dbReference type="EMBL" id="CEK78372.1"/>
    </source>
</evidence>
<proteinExistence type="predicted"/>
<sequence length="67" mass="7837">DLPRSVFLGLLLFDSYRKTLEEKLVARLSSLHRELKKTPMNVYAHNPLPTRTSLSMLTRPLRMQTRV</sequence>
<feature type="non-terminal residue" evidence="1">
    <location>
        <position position="1"/>
    </location>
</feature>
<accession>A0A0B7ACI4</accession>
<gene>
    <name evidence="1" type="primary">ORF109797</name>
</gene>
<reference evidence="1" key="1">
    <citation type="submission" date="2014-12" db="EMBL/GenBank/DDBJ databases">
        <title>Insight into the proteome of Arion vulgaris.</title>
        <authorList>
            <person name="Aradska J."/>
            <person name="Bulat T."/>
            <person name="Smidak R."/>
            <person name="Sarate P."/>
            <person name="Gangsoo J."/>
            <person name="Sialana F."/>
            <person name="Bilban M."/>
            <person name="Lubec G."/>
        </authorList>
    </citation>
    <scope>NUCLEOTIDE SEQUENCE</scope>
    <source>
        <tissue evidence="1">Skin</tissue>
    </source>
</reference>
<name>A0A0B7ACI4_9EUPU</name>
<protein>
    <submittedName>
        <fullName evidence="1">Uncharacterized protein</fullName>
    </submittedName>
</protein>